<keyword evidence="5" id="KW-0808">Transferase</keyword>
<feature type="transmembrane region" description="Helical" evidence="11">
    <location>
        <begin position="80"/>
        <end position="100"/>
    </location>
</feature>
<dbReference type="GO" id="GO:0006744">
    <property type="term" value="P:ubiquinone biosynthetic process"/>
    <property type="evidence" value="ECO:0007669"/>
    <property type="project" value="TreeGrafter"/>
</dbReference>
<dbReference type="SUPFAM" id="SSF51735">
    <property type="entry name" value="NAD(P)-binding Rossmann-fold domains"/>
    <property type="match status" value="1"/>
</dbReference>
<evidence type="ECO:0000256" key="6">
    <source>
        <dbReference type="ARBA" id="ARBA00022692"/>
    </source>
</evidence>
<dbReference type="PANTHER" id="PTHR11048">
    <property type="entry name" value="PRENYLTRANSFERASES"/>
    <property type="match status" value="1"/>
</dbReference>
<dbReference type="GO" id="GO:0008412">
    <property type="term" value="F:4-hydroxybenzoate polyprenyltransferase activity"/>
    <property type="evidence" value="ECO:0007669"/>
    <property type="project" value="TreeGrafter"/>
</dbReference>
<proteinExistence type="inferred from homology"/>
<keyword evidence="9" id="KW-0325">Glycoprotein</keyword>
<feature type="transmembrane region" description="Helical" evidence="11">
    <location>
        <begin position="54"/>
        <end position="73"/>
    </location>
</feature>
<dbReference type="Gene3D" id="1.10.357.140">
    <property type="entry name" value="UbiA prenyltransferase"/>
    <property type="match status" value="1"/>
</dbReference>
<evidence type="ECO:0000256" key="5">
    <source>
        <dbReference type="ARBA" id="ARBA00022679"/>
    </source>
</evidence>
<evidence type="ECO:0000256" key="8">
    <source>
        <dbReference type="ARBA" id="ARBA00023136"/>
    </source>
</evidence>
<evidence type="ECO:0000259" key="12">
    <source>
        <dbReference type="Pfam" id="PF01370"/>
    </source>
</evidence>
<dbReference type="GO" id="GO:0005743">
    <property type="term" value="C:mitochondrial inner membrane"/>
    <property type="evidence" value="ECO:0007669"/>
    <property type="project" value="TreeGrafter"/>
</dbReference>
<organism evidence="13 14">
    <name type="scientific">Daldinia eschscholtzii</name>
    <dbReference type="NCBI Taxonomy" id="292717"/>
    <lineage>
        <taxon>Eukaryota</taxon>
        <taxon>Fungi</taxon>
        <taxon>Dikarya</taxon>
        <taxon>Ascomycota</taxon>
        <taxon>Pezizomycotina</taxon>
        <taxon>Sordariomycetes</taxon>
        <taxon>Xylariomycetidae</taxon>
        <taxon>Xylariales</taxon>
        <taxon>Hypoxylaceae</taxon>
        <taxon>Daldinia</taxon>
    </lineage>
</organism>
<comment type="pathway">
    <text evidence="3">Secondary metabolite biosynthesis; terpenoid biosynthesis.</text>
</comment>
<name>A0AAX6N0D4_9PEZI</name>
<dbReference type="AlphaFoldDB" id="A0AAX6N0D4"/>
<dbReference type="InterPro" id="IPR020904">
    <property type="entry name" value="Sc_DH/Rdtase_CS"/>
</dbReference>
<evidence type="ECO:0000256" key="4">
    <source>
        <dbReference type="ARBA" id="ARBA00005985"/>
    </source>
</evidence>
<keyword evidence="14" id="KW-1185">Reference proteome</keyword>
<dbReference type="InterPro" id="IPR001509">
    <property type="entry name" value="Epimerase_deHydtase"/>
</dbReference>
<dbReference type="InterPro" id="IPR044878">
    <property type="entry name" value="UbiA_sf"/>
</dbReference>
<feature type="compositionally biased region" description="Basic and acidic residues" evidence="10">
    <location>
        <begin position="1"/>
        <end position="11"/>
    </location>
</feature>
<evidence type="ECO:0000256" key="2">
    <source>
        <dbReference type="ARBA" id="ARBA00004141"/>
    </source>
</evidence>
<feature type="transmembrane region" description="Helical" evidence="11">
    <location>
        <begin position="279"/>
        <end position="299"/>
    </location>
</feature>
<evidence type="ECO:0000256" key="3">
    <source>
        <dbReference type="ARBA" id="ARBA00004721"/>
    </source>
</evidence>
<dbReference type="InterPro" id="IPR000537">
    <property type="entry name" value="UbiA_prenyltransferase"/>
</dbReference>
<feature type="transmembrane region" description="Helical" evidence="11">
    <location>
        <begin position="254"/>
        <end position="273"/>
    </location>
</feature>
<dbReference type="Pfam" id="PF01040">
    <property type="entry name" value="UbiA"/>
    <property type="match status" value="1"/>
</dbReference>
<evidence type="ECO:0000313" key="13">
    <source>
        <dbReference type="EMBL" id="KAK6958329.1"/>
    </source>
</evidence>
<evidence type="ECO:0000256" key="9">
    <source>
        <dbReference type="ARBA" id="ARBA00023180"/>
    </source>
</evidence>
<sequence>MATSEIHEKVPLQESTGNDGLNQQYGGGHTGKWVSRLPPPAIPYIQLARLSPPVGLILIYIPHFLGILHSAILRQGARPAALWTAALLLLGGSLFCSNGAHSWNDLVDSSVDKLVARTRNRPIARGAISPRAAFIFTVTQAVSAAVFLLGFPNQKAATCWAIPNIVATIYYPYAKRHTYFAQFVLGFCLSWGVFMGALAMDADPLGNYSTTCLFLACILWTVIYDTIYAHQDVKDDTKINLKSMAVLSGNKAKHLFWVLLSGMLGLLAASGYLAQMGPWYYILAVGGCFASLGTMILNVDLGDSLKTKSSSLRQSLQKEHERPRTLREWVCFTGLVKAMEILPLGHDAAAFDMSGSVLITGANGSIAEHSVNHLLRHYPEYTAILTVRDPDDANTKRLREIISKYPNAKTSIHQLDLTDLSAVHEFASTIEKEIANGSYPPLSAILANAYYWNLVRDPELTKDGYEKTFQVGHIAHVALVLRLLGSFGPEGGRVVIFSSNAHWPGKNSLEKYPPAIPDDLDQLVKANTGADKTGIGFQKYANTKLATVAWSYALAKHLKSDPRLNKIVVVTINPGNIVDSRAFRANTPKFFTYLQRFFLRPCLPLIRLTDHTSRLSAPAGVDITEIAVNPKYAGQGGYYTLLEKDESSPESRDEKKQEALWAKSLVWAGINKENTALAIDV</sequence>
<dbReference type="EMBL" id="JBANMG010000001">
    <property type="protein sequence ID" value="KAK6958329.1"/>
    <property type="molecule type" value="Genomic_DNA"/>
</dbReference>
<dbReference type="PANTHER" id="PTHR11048:SF28">
    <property type="entry name" value="4-HYDROXYBENZOATE POLYPRENYLTRANSFERASE, MITOCHONDRIAL"/>
    <property type="match status" value="1"/>
</dbReference>
<comment type="caution">
    <text evidence="13">The sequence shown here is derived from an EMBL/GenBank/DDBJ whole genome shotgun (WGS) entry which is preliminary data.</text>
</comment>
<dbReference type="InterPro" id="IPR039653">
    <property type="entry name" value="Prenyltransferase"/>
</dbReference>
<keyword evidence="6 11" id="KW-0812">Transmembrane</keyword>
<dbReference type="Proteomes" id="UP001369815">
    <property type="component" value="Unassembled WGS sequence"/>
</dbReference>
<dbReference type="FunFam" id="1.20.120.1780:FF:000001">
    <property type="entry name" value="4-hydroxybenzoate octaprenyltransferase"/>
    <property type="match status" value="1"/>
</dbReference>
<feature type="domain" description="NAD-dependent epimerase/dehydratase" evidence="12">
    <location>
        <begin position="357"/>
        <end position="428"/>
    </location>
</feature>
<keyword evidence="7 11" id="KW-1133">Transmembrane helix</keyword>
<gene>
    <name evidence="13" type="ORF">Daesc_001128</name>
</gene>
<protein>
    <recommendedName>
        <fullName evidence="12">NAD-dependent epimerase/dehydratase domain-containing protein</fullName>
    </recommendedName>
</protein>
<dbReference type="Gene3D" id="1.20.120.1780">
    <property type="entry name" value="UbiA prenyltransferase"/>
    <property type="match status" value="1"/>
</dbReference>
<accession>A0AAX6N0D4</accession>
<comment type="subcellular location">
    <subcellularLocation>
        <location evidence="2">Membrane</location>
        <topology evidence="2">Multi-pass membrane protein</topology>
    </subcellularLocation>
</comment>
<feature type="transmembrane region" description="Helical" evidence="11">
    <location>
        <begin position="205"/>
        <end position="224"/>
    </location>
</feature>
<dbReference type="Gene3D" id="3.40.50.720">
    <property type="entry name" value="NAD(P)-binding Rossmann-like Domain"/>
    <property type="match status" value="1"/>
</dbReference>
<evidence type="ECO:0000313" key="14">
    <source>
        <dbReference type="Proteomes" id="UP001369815"/>
    </source>
</evidence>
<comment type="similarity">
    <text evidence="4">Belongs to the UbiA prenyltransferase family.</text>
</comment>
<evidence type="ECO:0000256" key="11">
    <source>
        <dbReference type="SAM" id="Phobius"/>
    </source>
</evidence>
<dbReference type="CDD" id="cd13959">
    <property type="entry name" value="PT_UbiA_COQ2"/>
    <property type="match status" value="1"/>
</dbReference>
<dbReference type="InterPro" id="IPR036291">
    <property type="entry name" value="NAD(P)-bd_dom_sf"/>
</dbReference>
<feature type="compositionally biased region" description="Polar residues" evidence="10">
    <location>
        <begin position="13"/>
        <end position="24"/>
    </location>
</feature>
<dbReference type="PROSITE" id="PS00061">
    <property type="entry name" value="ADH_SHORT"/>
    <property type="match status" value="1"/>
</dbReference>
<feature type="region of interest" description="Disordered" evidence="10">
    <location>
        <begin position="1"/>
        <end position="25"/>
    </location>
</feature>
<feature type="transmembrane region" description="Helical" evidence="11">
    <location>
        <begin position="132"/>
        <end position="151"/>
    </location>
</feature>
<evidence type="ECO:0000256" key="1">
    <source>
        <dbReference type="ARBA" id="ARBA00001946"/>
    </source>
</evidence>
<feature type="transmembrane region" description="Helical" evidence="11">
    <location>
        <begin position="179"/>
        <end position="199"/>
    </location>
</feature>
<evidence type="ECO:0000256" key="7">
    <source>
        <dbReference type="ARBA" id="ARBA00022989"/>
    </source>
</evidence>
<dbReference type="Pfam" id="PF01370">
    <property type="entry name" value="Epimerase"/>
    <property type="match status" value="1"/>
</dbReference>
<evidence type="ECO:0000256" key="10">
    <source>
        <dbReference type="SAM" id="MobiDB-lite"/>
    </source>
</evidence>
<keyword evidence="8 11" id="KW-0472">Membrane</keyword>
<comment type="cofactor">
    <cofactor evidence="1">
        <name>Mg(2+)</name>
        <dbReference type="ChEBI" id="CHEBI:18420"/>
    </cofactor>
</comment>
<reference evidence="13 14" key="1">
    <citation type="journal article" date="2024" name="Front Chem Biol">
        <title>Unveiling the potential of Daldinia eschscholtzii MFLUCC 19-0629 through bioactivity and bioinformatics studies for enhanced sustainable agriculture production.</title>
        <authorList>
            <person name="Brooks S."/>
            <person name="Weaver J.A."/>
            <person name="Klomchit A."/>
            <person name="Alharthi S.A."/>
            <person name="Onlamun T."/>
            <person name="Nurani R."/>
            <person name="Vong T.K."/>
            <person name="Alberti F."/>
            <person name="Greco C."/>
        </authorList>
    </citation>
    <scope>NUCLEOTIDE SEQUENCE [LARGE SCALE GENOMIC DNA]</scope>
    <source>
        <strain evidence="13">MFLUCC 19-0629</strain>
    </source>
</reference>